<dbReference type="Gramene" id="TraesLAC6B03G03500410.1">
    <property type="protein sequence ID" value="TraesLAC6B03G03500410.1.CDS1"/>
    <property type="gene ID" value="TraesLAC6B03G03500410"/>
</dbReference>
<dbReference type="Gramene" id="TraesSYM6B03G03486990.1">
    <property type="protein sequence ID" value="TraesSYM6B03G03486990.1.CDS1"/>
    <property type="gene ID" value="TraesSYM6B03G03486990"/>
</dbReference>
<dbReference type="Gramene" id="TraesJUL6B03G03575410.1">
    <property type="protein sequence ID" value="TraesJUL6B03G03575410.1.CDS1"/>
    <property type="gene ID" value="TraesJUL6B03G03575410"/>
</dbReference>
<dbReference type="Gramene" id="TraesPARA_EIv1.0_2064220.1">
    <property type="protein sequence ID" value="TraesPARA_EIv1.0_2064220.1.CDS1"/>
    <property type="gene ID" value="TraesPARA_EIv1.0_2064220"/>
</dbReference>
<proteinExistence type="inferred from homology"/>
<dbReference type="RefSeq" id="XP_044409432.1">
    <property type="nucleotide sequence ID" value="XM_044553497.1"/>
</dbReference>
<dbReference type="EnsemblPlants" id="TraesCS6B02G244900.1">
    <property type="protein sequence ID" value="TraesCS6B02G244900.1.cds1"/>
    <property type="gene ID" value="TraesCS6B02G244900"/>
</dbReference>
<dbReference type="PANTHER" id="PTHR33493:SF16">
    <property type="match status" value="1"/>
</dbReference>
<feature type="compositionally biased region" description="Low complexity" evidence="2">
    <location>
        <begin position="91"/>
        <end position="102"/>
    </location>
</feature>
<protein>
    <submittedName>
        <fullName evidence="3">Uncharacterized protein</fullName>
    </submittedName>
</protein>
<dbReference type="GO" id="GO:0009793">
    <property type="term" value="P:embryo development ending in seed dormancy"/>
    <property type="evidence" value="ECO:0007669"/>
    <property type="project" value="InterPro"/>
</dbReference>
<dbReference type="SMR" id="A0A3B6PLR4"/>
<dbReference type="Pfam" id="PF03760">
    <property type="entry name" value="LEA_1"/>
    <property type="match status" value="1"/>
</dbReference>
<dbReference type="OrthoDB" id="758082at2759"/>
<reference evidence="3" key="1">
    <citation type="submission" date="2018-08" db="EMBL/GenBank/DDBJ databases">
        <authorList>
            <person name="Rossello M."/>
        </authorList>
    </citation>
    <scope>NUCLEOTIDE SEQUENCE [LARGE SCALE GENOMIC DNA]</scope>
    <source>
        <strain evidence="3">cv. Chinese Spring</strain>
    </source>
</reference>
<evidence type="ECO:0000256" key="2">
    <source>
        <dbReference type="SAM" id="MobiDB-lite"/>
    </source>
</evidence>
<comment type="similarity">
    <text evidence="1">Belongs to the LEA type 1 family.</text>
</comment>
<dbReference type="Gramene" id="TraesCS6B02G244900.1">
    <property type="protein sequence ID" value="TraesCS6B02G244900.1.cds1"/>
    <property type="gene ID" value="TraesCS6B02G244900"/>
</dbReference>
<feature type="region of interest" description="Disordered" evidence="2">
    <location>
        <begin position="47"/>
        <end position="102"/>
    </location>
</feature>
<evidence type="ECO:0000256" key="1">
    <source>
        <dbReference type="ARBA" id="ARBA00010975"/>
    </source>
</evidence>
<feature type="region of interest" description="Disordered" evidence="2">
    <location>
        <begin position="1"/>
        <end position="30"/>
    </location>
</feature>
<dbReference type="Gramene" id="TraesLDM6B03G03547660.1">
    <property type="protein sequence ID" value="TraesLDM6B03G03547660.1.CDS1"/>
    <property type="gene ID" value="TraesLDM6B03G03547660"/>
</dbReference>
<dbReference type="PANTHER" id="PTHR33493">
    <property type="entry name" value="LATE EMBRYOGENESIS ABUNDANT PROTEIN 6-RELATED"/>
    <property type="match status" value="1"/>
</dbReference>
<feature type="compositionally biased region" description="Low complexity" evidence="2">
    <location>
        <begin position="7"/>
        <end position="17"/>
    </location>
</feature>
<name>A0A3B6PLR4_WHEAT</name>
<reference evidence="3" key="2">
    <citation type="submission" date="2018-10" db="UniProtKB">
        <authorList>
            <consortium name="EnsemblPlants"/>
        </authorList>
    </citation>
    <scope>IDENTIFICATION</scope>
</reference>
<accession>A0A3B6PLR4</accession>
<dbReference type="Gramene" id="TraesROB_scaffold_037145_01G000300.1">
    <property type="protein sequence ID" value="TraesROB_scaffold_037145_01G000300.1"/>
    <property type="gene ID" value="TraesROB_scaffold_037145_01G000300"/>
</dbReference>
<dbReference type="Gramene" id="TraesWEE_scaffold_023847_01G000300.1">
    <property type="protein sequence ID" value="TraesWEE_scaffold_023847_01G000300.1"/>
    <property type="gene ID" value="TraesWEE_scaffold_023847_01G000300"/>
</dbReference>
<gene>
    <name evidence="3" type="primary">LOC123134214</name>
</gene>
<dbReference type="GeneID" id="123134214"/>
<keyword evidence="4" id="KW-1185">Reference proteome</keyword>
<dbReference type="RefSeq" id="XP_044409433.1">
    <property type="nucleotide sequence ID" value="XM_044553498.1"/>
</dbReference>
<dbReference type="Gramene" id="TraesJAG6B03G03534610.1">
    <property type="protein sequence ID" value="TraesJAG6B03G03534610.1.CDS1"/>
    <property type="gene ID" value="TraesJAG6B03G03534610"/>
</dbReference>
<evidence type="ECO:0000313" key="3">
    <source>
        <dbReference type="EnsemblPlants" id="TraesCS6B02G244900.1.cds1"/>
    </source>
</evidence>
<dbReference type="Gramene" id="TraesNOR6B03G03581110.1">
    <property type="protein sequence ID" value="TraesNOR6B03G03581110.1.CDS1"/>
    <property type="gene ID" value="TraesNOR6B03G03581110"/>
</dbReference>
<dbReference type="Gramene" id="TraesCS6B03G0719500.1">
    <property type="protein sequence ID" value="TraesCS6B03G0719500.1.CDS1"/>
    <property type="gene ID" value="TraesCS6B03G0719500"/>
</dbReference>
<dbReference type="Gramene" id="TraesSTA6B03G03535580.1">
    <property type="protein sequence ID" value="TraesSTA6B03G03535580.1.CDS1"/>
    <property type="gene ID" value="TraesSTA6B03G03535580"/>
</dbReference>
<dbReference type="Proteomes" id="UP000019116">
    <property type="component" value="Chromosome 6B"/>
</dbReference>
<organism evidence="3">
    <name type="scientific">Triticum aestivum</name>
    <name type="common">Wheat</name>
    <dbReference type="NCBI Taxonomy" id="4565"/>
    <lineage>
        <taxon>Eukaryota</taxon>
        <taxon>Viridiplantae</taxon>
        <taxon>Streptophyta</taxon>
        <taxon>Embryophyta</taxon>
        <taxon>Tracheophyta</taxon>
        <taxon>Spermatophyta</taxon>
        <taxon>Magnoliopsida</taxon>
        <taxon>Liliopsida</taxon>
        <taxon>Poales</taxon>
        <taxon>Poaceae</taxon>
        <taxon>BOP clade</taxon>
        <taxon>Pooideae</taxon>
        <taxon>Triticodae</taxon>
        <taxon>Triticeae</taxon>
        <taxon>Triticinae</taxon>
        <taxon>Triticum</taxon>
    </lineage>
</organism>
<dbReference type="Gramene" id="TraesRN6B0100698100.1">
    <property type="protein sequence ID" value="TraesRN6B0100698100.1"/>
    <property type="gene ID" value="TraesRN6B0100698100"/>
</dbReference>
<dbReference type="Gramene" id="TraesCAD_scaffold_038629_01G000300.1">
    <property type="protein sequence ID" value="TraesCAD_scaffold_038629_01G000300.1"/>
    <property type="gene ID" value="TraesCAD_scaffold_038629_01G000300"/>
</dbReference>
<dbReference type="Gramene" id="TraesMAC6B03G03544600.1">
    <property type="protein sequence ID" value="TraesMAC6B03G03544600.1.CDS1"/>
    <property type="gene ID" value="TraesMAC6B03G03544600"/>
</dbReference>
<dbReference type="AlphaFoldDB" id="A0A3B6PLR4"/>
<dbReference type="OMA" id="DNAKDHR"/>
<evidence type="ECO:0000313" key="4">
    <source>
        <dbReference type="Proteomes" id="UP000019116"/>
    </source>
</evidence>
<feature type="compositionally biased region" description="Basic and acidic residues" evidence="2">
    <location>
        <begin position="47"/>
        <end position="90"/>
    </location>
</feature>
<dbReference type="Gramene" id="TraesCLE_scaffold_010018_01G000300.1">
    <property type="protein sequence ID" value="TraesCLE_scaffold_010018_01G000300.1"/>
    <property type="gene ID" value="TraesCLE_scaffold_010018_01G000300"/>
</dbReference>
<sequence>MESGKEAAANAGASARAGMEKTRAAVQGKVDKAAAYTTGHREAAVVNKEAAEVKKQQRIRAAEEEKQRAMRDHAAAKERASGEETEDRNGGHSPAPAGGHGE</sequence>
<dbReference type="InterPro" id="IPR005513">
    <property type="entry name" value="LEA_1"/>
</dbReference>
<dbReference type="STRING" id="4565.A0A3B6PLR4"/>
<dbReference type="Gramene" id="TraesARI6B03G03505430.1">
    <property type="protein sequence ID" value="TraesARI6B03G03505430.1.CDS1"/>
    <property type="gene ID" value="TraesARI6B03G03505430"/>
</dbReference>